<sequence length="108" mass="11835">MVAVVIPGMVVVVVLFRCCWPDLDGEGAVLGFGSLPGRRLPVARGRHPVFFRSRNPGARAGLAPNLVRRRSVRRFGPVVSLRSVVGSWWGQAVARLVGIWLVHWALDV</sequence>
<accession>A0A6B0UHZ0</accession>
<dbReference type="AlphaFoldDB" id="A0A6B0UHZ0"/>
<proteinExistence type="predicted"/>
<protein>
    <submittedName>
        <fullName evidence="2">Putative secreted protein</fullName>
    </submittedName>
</protein>
<name>A0A6B0UHZ0_IXORI</name>
<evidence type="ECO:0000256" key="1">
    <source>
        <dbReference type="SAM" id="SignalP"/>
    </source>
</evidence>
<feature type="signal peptide" evidence="1">
    <location>
        <begin position="1"/>
        <end position="25"/>
    </location>
</feature>
<evidence type="ECO:0000313" key="2">
    <source>
        <dbReference type="EMBL" id="MXU89455.1"/>
    </source>
</evidence>
<feature type="chain" id="PRO_5025563554" evidence="1">
    <location>
        <begin position="26"/>
        <end position="108"/>
    </location>
</feature>
<reference evidence="2" key="1">
    <citation type="submission" date="2019-12" db="EMBL/GenBank/DDBJ databases">
        <title>An insight into the sialome of adult female Ixodes ricinus ticks feeding for 6 days.</title>
        <authorList>
            <person name="Perner J."/>
            <person name="Ribeiro J.M.C."/>
        </authorList>
    </citation>
    <scope>NUCLEOTIDE SEQUENCE</scope>
    <source>
        <strain evidence="2">Semi-engorged</strain>
        <tissue evidence="2">Salivary glands</tissue>
    </source>
</reference>
<keyword evidence="1" id="KW-0732">Signal</keyword>
<dbReference type="EMBL" id="GIFC01007372">
    <property type="protein sequence ID" value="MXU89455.1"/>
    <property type="molecule type" value="Transcribed_RNA"/>
</dbReference>
<organism evidence="2">
    <name type="scientific">Ixodes ricinus</name>
    <name type="common">Common tick</name>
    <name type="synonym">Acarus ricinus</name>
    <dbReference type="NCBI Taxonomy" id="34613"/>
    <lineage>
        <taxon>Eukaryota</taxon>
        <taxon>Metazoa</taxon>
        <taxon>Ecdysozoa</taxon>
        <taxon>Arthropoda</taxon>
        <taxon>Chelicerata</taxon>
        <taxon>Arachnida</taxon>
        <taxon>Acari</taxon>
        <taxon>Parasitiformes</taxon>
        <taxon>Ixodida</taxon>
        <taxon>Ixodoidea</taxon>
        <taxon>Ixodidae</taxon>
        <taxon>Ixodinae</taxon>
        <taxon>Ixodes</taxon>
    </lineage>
</organism>